<proteinExistence type="predicted"/>
<dbReference type="AlphaFoldDB" id="A0A397TDD2"/>
<dbReference type="Proteomes" id="UP000265703">
    <property type="component" value="Unassembled WGS sequence"/>
</dbReference>
<protein>
    <submittedName>
        <fullName evidence="1">Uncharacterized protein</fullName>
    </submittedName>
</protein>
<dbReference type="EMBL" id="QKYT01000048">
    <property type="protein sequence ID" value="RIA96233.1"/>
    <property type="molecule type" value="Genomic_DNA"/>
</dbReference>
<evidence type="ECO:0000313" key="2">
    <source>
        <dbReference type="Proteomes" id="UP000265703"/>
    </source>
</evidence>
<accession>A0A397TDD2</accession>
<dbReference type="OrthoDB" id="2328774at2759"/>
<evidence type="ECO:0000313" key="1">
    <source>
        <dbReference type="EMBL" id="RIA96233.1"/>
    </source>
</evidence>
<sequence>MCIHFKYENSEEYLVEFNLGTLLFYEEKNSDEILEFKYNIEWNYKDCMCISKKESRYSYFGIVIKIEKLIISLKKMCIILDLLDEKLNTKDYQYKYIIKRPTIDIDDFVHNFNNFTLEF</sequence>
<keyword evidence="2" id="KW-1185">Reference proteome</keyword>
<organism evidence="1 2">
    <name type="scientific">Glomus cerebriforme</name>
    <dbReference type="NCBI Taxonomy" id="658196"/>
    <lineage>
        <taxon>Eukaryota</taxon>
        <taxon>Fungi</taxon>
        <taxon>Fungi incertae sedis</taxon>
        <taxon>Mucoromycota</taxon>
        <taxon>Glomeromycotina</taxon>
        <taxon>Glomeromycetes</taxon>
        <taxon>Glomerales</taxon>
        <taxon>Glomeraceae</taxon>
        <taxon>Glomus</taxon>
    </lineage>
</organism>
<gene>
    <name evidence="1" type="ORF">C1645_815683</name>
</gene>
<reference evidence="1 2" key="1">
    <citation type="submission" date="2018-06" db="EMBL/GenBank/DDBJ databases">
        <title>Comparative genomics reveals the genomic features of Rhizophagus irregularis, R. cerebriforme, R. diaphanum and Gigaspora rosea, and their symbiotic lifestyle signature.</title>
        <authorList>
            <person name="Morin E."/>
            <person name="San Clemente H."/>
            <person name="Chen E.C.H."/>
            <person name="De La Providencia I."/>
            <person name="Hainaut M."/>
            <person name="Kuo A."/>
            <person name="Kohler A."/>
            <person name="Murat C."/>
            <person name="Tang N."/>
            <person name="Roy S."/>
            <person name="Loubradou J."/>
            <person name="Henrissat B."/>
            <person name="Grigoriev I.V."/>
            <person name="Corradi N."/>
            <person name="Roux C."/>
            <person name="Martin F.M."/>
        </authorList>
    </citation>
    <scope>NUCLEOTIDE SEQUENCE [LARGE SCALE GENOMIC DNA]</scope>
    <source>
        <strain evidence="1 2">DAOM 227022</strain>
    </source>
</reference>
<name>A0A397TDD2_9GLOM</name>
<comment type="caution">
    <text evidence="1">The sequence shown here is derived from an EMBL/GenBank/DDBJ whole genome shotgun (WGS) entry which is preliminary data.</text>
</comment>